<gene>
    <name evidence="2" type="ORF">J2S00_001297</name>
</gene>
<accession>A0ABU0CQ32</accession>
<organism evidence="2 3">
    <name type="scientific">Caldalkalibacillus uzonensis</name>
    <dbReference type="NCBI Taxonomy" id="353224"/>
    <lineage>
        <taxon>Bacteria</taxon>
        <taxon>Bacillati</taxon>
        <taxon>Bacillota</taxon>
        <taxon>Bacilli</taxon>
        <taxon>Bacillales</taxon>
        <taxon>Bacillaceae</taxon>
        <taxon>Caldalkalibacillus</taxon>
    </lineage>
</organism>
<dbReference type="Proteomes" id="UP001232445">
    <property type="component" value="Unassembled WGS sequence"/>
</dbReference>
<dbReference type="GO" id="GO:0008889">
    <property type="term" value="F:glycerophosphodiester phosphodiesterase activity"/>
    <property type="evidence" value="ECO:0007669"/>
    <property type="project" value="UniProtKB-EC"/>
</dbReference>
<dbReference type="PROSITE" id="PS51704">
    <property type="entry name" value="GP_PDE"/>
    <property type="match status" value="1"/>
</dbReference>
<sequence length="242" mass="27875">MLIVAHPVMLLRTAFQLAIEQGCDAIELDVHLSADHELIVCHDPSINRTTNGKGLIKDLTAKELKQYDAGYWFSDELYGQKIPLLEEVIDIVPLDVNLIIEIKNIPHRYETIEQKLIDVLINTNRITSSIIISFDHHCLQNIKTMAPDLKIGLLYKVNLINHYRYTQLFNQQIYSLHPHYRTISESQIHESITHGLKVFTWTVNRIEDMKQQIDNKVSGIITDFPDKLGKLLVSLRNEANNN</sequence>
<dbReference type="EC" id="3.1.4.46" evidence="2"/>
<evidence type="ECO:0000313" key="2">
    <source>
        <dbReference type="EMBL" id="MDQ0338511.1"/>
    </source>
</evidence>
<reference evidence="2 3" key="1">
    <citation type="submission" date="2023-07" db="EMBL/GenBank/DDBJ databases">
        <title>Genomic Encyclopedia of Type Strains, Phase IV (KMG-IV): sequencing the most valuable type-strain genomes for metagenomic binning, comparative biology and taxonomic classification.</title>
        <authorList>
            <person name="Goeker M."/>
        </authorList>
    </citation>
    <scope>NUCLEOTIDE SEQUENCE [LARGE SCALE GENOMIC DNA]</scope>
    <source>
        <strain evidence="2 3">DSM 17740</strain>
    </source>
</reference>
<dbReference type="Pfam" id="PF03009">
    <property type="entry name" value="GDPD"/>
    <property type="match status" value="1"/>
</dbReference>
<keyword evidence="3" id="KW-1185">Reference proteome</keyword>
<dbReference type="InterPro" id="IPR030395">
    <property type="entry name" value="GP_PDE_dom"/>
</dbReference>
<comment type="caution">
    <text evidence="2">The sequence shown here is derived from an EMBL/GenBank/DDBJ whole genome shotgun (WGS) entry which is preliminary data.</text>
</comment>
<feature type="domain" description="GP-PDE" evidence="1">
    <location>
        <begin position="1"/>
        <end position="232"/>
    </location>
</feature>
<dbReference type="InterPro" id="IPR017946">
    <property type="entry name" value="PLC-like_Pdiesterase_TIM-brl"/>
</dbReference>
<dbReference type="Gene3D" id="3.20.20.190">
    <property type="entry name" value="Phosphatidylinositol (PI) phosphodiesterase"/>
    <property type="match status" value="1"/>
</dbReference>
<name>A0ABU0CQ32_9BACI</name>
<dbReference type="SUPFAM" id="SSF51695">
    <property type="entry name" value="PLC-like phosphodiesterases"/>
    <property type="match status" value="1"/>
</dbReference>
<dbReference type="EMBL" id="JAUSUQ010000004">
    <property type="protein sequence ID" value="MDQ0338511.1"/>
    <property type="molecule type" value="Genomic_DNA"/>
</dbReference>
<protein>
    <submittedName>
        <fullName evidence="2">Glycerophosphoryl diester phosphodiesterase</fullName>
        <ecNumber evidence="2">3.1.4.46</ecNumber>
    </submittedName>
</protein>
<dbReference type="PANTHER" id="PTHR46211">
    <property type="entry name" value="GLYCEROPHOSPHORYL DIESTER PHOSPHODIESTERASE"/>
    <property type="match status" value="1"/>
</dbReference>
<proteinExistence type="predicted"/>
<evidence type="ECO:0000259" key="1">
    <source>
        <dbReference type="PROSITE" id="PS51704"/>
    </source>
</evidence>
<dbReference type="PANTHER" id="PTHR46211:SF14">
    <property type="entry name" value="GLYCEROPHOSPHODIESTER PHOSPHODIESTERASE"/>
    <property type="match status" value="1"/>
</dbReference>
<keyword evidence="2" id="KW-0378">Hydrolase</keyword>
<evidence type="ECO:0000313" key="3">
    <source>
        <dbReference type="Proteomes" id="UP001232445"/>
    </source>
</evidence>